<keyword evidence="2" id="KW-1185">Reference proteome</keyword>
<keyword evidence="1" id="KW-0812">Transmembrane</keyword>
<dbReference type="GeneID" id="103584274"/>
<dbReference type="Proteomes" id="UP000694923">
    <property type="component" value="Unplaced"/>
</dbReference>
<evidence type="ECO:0000313" key="2">
    <source>
        <dbReference type="Proteomes" id="UP000694923"/>
    </source>
</evidence>
<evidence type="ECO:0000313" key="3">
    <source>
        <dbReference type="RefSeq" id="XP_008563562.1"/>
    </source>
</evidence>
<protein>
    <submittedName>
        <fullName evidence="3">Solute carrier family 22 member 9-like</fullName>
    </submittedName>
</protein>
<name>A0ABM0Q5C1_GALVR</name>
<dbReference type="RefSeq" id="XP_008563562.1">
    <property type="nucleotide sequence ID" value="XM_008565340.1"/>
</dbReference>
<evidence type="ECO:0000256" key="1">
    <source>
        <dbReference type="SAM" id="Phobius"/>
    </source>
</evidence>
<feature type="transmembrane region" description="Helical" evidence="1">
    <location>
        <begin position="12"/>
        <end position="32"/>
    </location>
</feature>
<feature type="transmembrane region" description="Helical" evidence="1">
    <location>
        <begin position="150"/>
        <end position="166"/>
    </location>
</feature>
<keyword evidence="1" id="KW-1133">Transmembrane helix</keyword>
<sequence length="179" mass="19996">MAFQELLDQVGGLGRFQILQMVLIVIALALAYPHIVLENFTAAVPGHRCWVHILDNDTVSGNDTGILSQDALLRISIPLDSNLSPEKCRRFIYPQWQLLHLNGTFLNVSELDTEPCVDGWVYSRSTFLSTITTEWDLVCESQSLNSVSKFLFMAGMVVGCILYGYLTDRLVSLVHSSLC</sequence>
<reference evidence="3" key="1">
    <citation type="submission" date="2025-08" db="UniProtKB">
        <authorList>
            <consortium name="RefSeq"/>
        </authorList>
    </citation>
    <scope>IDENTIFICATION</scope>
</reference>
<gene>
    <name evidence="3" type="primary">LOC103584274</name>
</gene>
<keyword evidence="1" id="KW-0472">Membrane</keyword>
<feature type="non-terminal residue" evidence="3">
    <location>
        <position position="179"/>
    </location>
</feature>
<organism evidence="2 3">
    <name type="scientific">Galeopterus variegatus</name>
    <name type="common">Malayan flying lemur</name>
    <name type="synonym">Cynocephalus variegatus</name>
    <dbReference type="NCBI Taxonomy" id="482537"/>
    <lineage>
        <taxon>Eukaryota</taxon>
        <taxon>Metazoa</taxon>
        <taxon>Chordata</taxon>
        <taxon>Craniata</taxon>
        <taxon>Vertebrata</taxon>
        <taxon>Euteleostomi</taxon>
        <taxon>Mammalia</taxon>
        <taxon>Eutheria</taxon>
        <taxon>Euarchontoglires</taxon>
        <taxon>Dermoptera</taxon>
        <taxon>Cynocephalidae</taxon>
        <taxon>Galeopterus</taxon>
    </lineage>
</organism>
<proteinExistence type="predicted"/>
<accession>A0ABM0Q5C1</accession>